<feature type="region of interest" description="Disordered" evidence="1">
    <location>
        <begin position="1296"/>
        <end position="1342"/>
    </location>
</feature>
<feature type="compositionally biased region" description="Low complexity" evidence="1">
    <location>
        <begin position="1942"/>
        <end position="1955"/>
    </location>
</feature>
<dbReference type="RefSeq" id="XP_024368138.1">
    <property type="nucleotide sequence ID" value="XM_024512370.2"/>
</dbReference>
<organism evidence="3">
    <name type="scientific">Physcomitrium patens</name>
    <name type="common">Spreading-leaved earth moss</name>
    <name type="synonym">Physcomitrella patens</name>
    <dbReference type="NCBI Taxonomy" id="3218"/>
    <lineage>
        <taxon>Eukaryota</taxon>
        <taxon>Viridiplantae</taxon>
        <taxon>Streptophyta</taxon>
        <taxon>Embryophyta</taxon>
        <taxon>Bryophyta</taxon>
        <taxon>Bryophytina</taxon>
        <taxon>Bryopsida</taxon>
        <taxon>Funariidae</taxon>
        <taxon>Funariales</taxon>
        <taxon>Funariaceae</taxon>
        <taxon>Physcomitrium</taxon>
    </lineage>
</organism>
<feature type="compositionally biased region" description="Basic and acidic residues" evidence="1">
    <location>
        <begin position="252"/>
        <end position="269"/>
    </location>
</feature>
<dbReference type="Proteomes" id="UP000006727">
    <property type="component" value="Chromosome 2"/>
</dbReference>
<evidence type="ECO:0000259" key="2">
    <source>
        <dbReference type="Pfam" id="PF14309"/>
    </source>
</evidence>
<name>A0A2K1L0L8_PHYPA</name>
<feature type="region of interest" description="Disordered" evidence="1">
    <location>
        <begin position="712"/>
        <end position="756"/>
    </location>
</feature>
<dbReference type="RefSeq" id="XP_073388384.1">
    <property type="nucleotide sequence ID" value="XM_073532283.1"/>
</dbReference>
<feature type="region of interest" description="Disordered" evidence="1">
    <location>
        <begin position="606"/>
        <end position="646"/>
    </location>
</feature>
<feature type="compositionally biased region" description="Basic and acidic residues" evidence="1">
    <location>
        <begin position="737"/>
        <end position="756"/>
    </location>
</feature>
<sequence>MTGILQIFDRYKTKPYAKNESRRSKTGESVIKTVPKHYLVEGDAVVRRAPSDQAWSEVSRDSHWSSSADITEVMVKTSASSNGPYNVQKSDPTARPSIDFPKPRFSTQIPCPPGAMQDDGFGFKESSKNPESYTSDAGVLKFSMPSSSSVSHRSKVRLKPPSRDLRNASKSSAHLDALRTTMETIAHLDDASDISRAVSQTWELVRPSFNATERLRHAPPDTRRDSQRYHRSGDEREGARYHRDGHHYQSSGDEKDSHQRMSANDSKEAQKYSLVTAGYREQVFDDVMDHHRPEFPSEAKEFLHSWHVNEGCKDQASNLVKEPVIYTSSGNEMDNRGTTILFGSGRRVRKLHEYNVRRDSRRHRSSPDPESNRSYWPVDTRDIQRHQSASDSCKASTGDEKFVQRPFSSTRRRRSLTLANEKGHKYSPSNERGEGRRQHAHDAGRESQCMHSSGHNRGGRRSTASKDTCRDRSSANSSGYKHQSGADPNEHQKYQSAGEVKSGYKKHMPTARGSNYQPRTGVFTGRRYPSSGVCNEAHRIFASAREREDFEGHDPSVRTFNGWRNESSDEDREVFLQHIHPIARDDLRSYSSIADAHRRLSLGNYDRHKRYSSSNDERRRDRSRSSVKHGRKLESTLDSGGASGEYGHLRPIDRAVEWVAGEANVARSLLVPVAMKEVRRRSSSVDSRGERRHRDSNSSVAFLEPAKFRLSVDNGMSNSKDEEFSSGFSRDLPPRSSARDLPPRSPRDLVDSRDLRRLNVQVKENSHSSFLRDSYHGELGKSAMFPEQSQLSSGSVTGSHDFREILRALDFKDSLWGAEKLRDVSSRNSTDGRDPPRTSNVSRVSVDSRQYQSSTPRLSVDGREHLRASSLHSSRATSVDAQVQHRTNSMDSSASGEFNRRGPGVIARLMGVAELPVKGTPLSGSDKAQIREGKSLQKLLNKTPSSEATSPPTDRGRLQLHLTEVAQQMKQVAARLHQDSQLRQKSMQASLWIRPKRKSKTKSKMQSRSRSPPPAPAPAHEADTQSLNQHQGNGIFGRQADPGSPLPRQPMSPKHHQMEGMPKVFNKRPQEFLSGDFDHRLHQLRIKNSIQEHRTLKQILEAMHLKGLLHPPQRKPPKSPREVLHGQGYLREEEQRPLQNFTSSRLSEVARTNRKDFQEQLTFEDLIRIDSHGQEEPTLDNDHSGEASIVLMKPVNYRSSRLNTLPAAIKEVDSNSEISGLAAFEKDNIEIGDRGRGSERRTGSSGRESRSHSLESLNQRSADKEQVEDLSFANVMFSWRERIAADAAKKATMELAETKSQTFSKSTPGKHRSREVSPLQYETRDSNSIEKRAGSRSPKVEGSLEESIFTNRQEYNVAQENGDHEEDRFKMVGCRKSDHQLSASTAEALAAMDASSDSVPAQASVLRHKLTSGKSSRRKDKLKALHREDLHIKPSPSPSISNLETSYMTGKPDHSSHLDLNVPQVINPISDSKAPGESLETPEVNSRIMPKKRKTAESVIVIVEKSQLPPGVASKFEVKDSSHDEGDDSTLVEKSKMSQDVSFAGPEPEDAKDDKMEDPFSDGVEVRTPEGFSSGREKCLSGDGSFILQGTDFYPSPVSVLDSPMYQEEFQLEELIASPGSVKSSMAKHADVGDIPQYDAVGVECENEPEILTSRSRASKEISDPLRDIYTKLASTLELSEREICRGQLDADPQILFAVGTNKKNGNATEVISGDRSKGKLFVQSILIESGLTQEDSRFTEGASEIMHFGVFTTTEEKLQTKELQSIDRGELEKSEELRYKESLDRRLIFDCMNEILERKMKPYLNPQPWGIPVVRRKPSGQRLIDEVWDELKDLHWPTTADYDTLYAVLQKDFMRKGFQCLEFSVEVVDVGCELERIVLQELVEEVVQDLISLETKPVKELCEQLPACPSTLRSPNVLAVCPSPLSPPDSPSSPPTPLRPASPGAPSEAPSELSQAPSEVSAVSPDDSERRRRELLDKTRRDLLAWHVQYQQL</sequence>
<dbReference type="GO" id="GO:0051513">
    <property type="term" value="P:regulation of monopolar cell growth"/>
    <property type="evidence" value="ECO:0007669"/>
    <property type="project" value="InterPro"/>
</dbReference>
<feature type="compositionally biased region" description="Basic residues" evidence="1">
    <location>
        <begin position="994"/>
        <end position="1007"/>
    </location>
</feature>
<gene>
    <name evidence="4" type="primary">LOC112278715</name>
    <name evidence="3" type="ORF">PHYPA_002356</name>
</gene>
<feature type="compositionally biased region" description="Basic and acidic residues" evidence="1">
    <location>
        <begin position="615"/>
        <end position="624"/>
    </location>
</feature>
<feature type="region of interest" description="Disordered" evidence="1">
    <location>
        <begin position="213"/>
        <end position="269"/>
    </location>
</feature>
<feature type="region of interest" description="Disordered" evidence="1">
    <location>
        <begin position="823"/>
        <end position="899"/>
    </location>
</feature>
<feature type="compositionally biased region" description="Basic and acidic residues" evidence="1">
    <location>
        <begin position="823"/>
        <end position="836"/>
    </location>
</feature>
<dbReference type="Gramene" id="Pp3c2_7510V3.1">
    <property type="protein sequence ID" value="Pp3c2_7510V3.1"/>
    <property type="gene ID" value="Pp3c2_7510"/>
</dbReference>
<dbReference type="PANTHER" id="PTHR31680">
    <property type="entry name" value="LONGIFOLIA PROTEIN"/>
    <property type="match status" value="1"/>
</dbReference>
<feature type="compositionally biased region" description="Basic and acidic residues" evidence="1">
    <location>
        <begin position="687"/>
        <end position="696"/>
    </location>
</feature>
<dbReference type="Pfam" id="PF14309">
    <property type="entry name" value="DUF4378"/>
    <property type="match status" value="1"/>
</dbReference>
<dbReference type="OrthoDB" id="769613at2759"/>
<evidence type="ECO:0000256" key="1">
    <source>
        <dbReference type="SAM" id="MobiDB-lite"/>
    </source>
</evidence>
<feature type="domain" description="DUF4378" evidence="2">
    <location>
        <begin position="1722"/>
        <end position="1886"/>
    </location>
</feature>
<evidence type="ECO:0000313" key="3">
    <source>
        <dbReference type="EMBL" id="PNR59565.1"/>
    </source>
</evidence>
<feature type="region of interest" description="Disordered" evidence="1">
    <location>
        <begin position="78"/>
        <end position="172"/>
    </location>
</feature>
<dbReference type="PaxDb" id="3218-PP1S384_25V6.1"/>
<dbReference type="EnsemblPlants" id="Pp3c2_7510V3.2">
    <property type="protein sequence ID" value="Pp3c2_7510V3.2"/>
    <property type="gene ID" value="Pp3c2_7510"/>
</dbReference>
<feature type="compositionally biased region" description="Polar residues" evidence="1">
    <location>
        <begin position="938"/>
        <end position="952"/>
    </location>
</feature>
<feature type="compositionally biased region" description="Polar residues" evidence="1">
    <location>
        <begin position="837"/>
        <end position="857"/>
    </location>
</feature>
<accession>A0A2K1L0L8</accession>
<dbReference type="InterPro" id="IPR033334">
    <property type="entry name" value="LNG1/2"/>
</dbReference>
<feature type="compositionally biased region" description="Polar residues" evidence="1">
    <location>
        <begin position="386"/>
        <end position="395"/>
    </location>
</feature>
<dbReference type="FunCoup" id="A0A2K1L0L8">
    <property type="interactions" value="1894"/>
</dbReference>
<protein>
    <recommendedName>
        <fullName evidence="2">DUF4378 domain-containing protein</fullName>
    </recommendedName>
</protein>
<feature type="compositionally biased region" description="Basic and acidic residues" evidence="1">
    <location>
        <begin position="431"/>
        <end position="445"/>
    </location>
</feature>
<feature type="region of interest" description="Disordered" evidence="1">
    <location>
        <begin position="937"/>
        <end position="956"/>
    </location>
</feature>
<feature type="region of interest" description="Disordered" evidence="1">
    <location>
        <begin position="353"/>
        <end position="524"/>
    </location>
</feature>
<keyword evidence="5" id="KW-1185">Reference proteome</keyword>
<dbReference type="RefSeq" id="XP_024368136.1">
    <property type="nucleotide sequence ID" value="XM_024512368.2"/>
</dbReference>
<feature type="region of interest" description="Disordered" evidence="1">
    <location>
        <begin position="677"/>
        <end position="699"/>
    </location>
</feature>
<proteinExistence type="predicted"/>
<feature type="region of interest" description="Disordered" evidence="1">
    <location>
        <begin position="974"/>
        <end position="1059"/>
    </location>
</feature>
<feature type="compositionally biased region" description="Polar residues" evidence="1">
    <location>
        <begin position="1298"/>
        <end position="1307"/>
    </location>
</feature>
<reference evidence="3 5" key="2">
    <citation type="journal article" date="2018" name="Plant J.">
        <title>The Physcomitrella patens chromosome-scale assembly reveals moss genome structure and evolution.</title>
        <authorList>
            <person name="Lang D."/>
            <person name="Ullrich K.K."/>
            <person name="Murat F."/>
            <person name="Fuchs J."/>
            <person name="Jenkins J."/>
            <person name="Haas F.B."/>
            <person name="Piednoel M."/>
            <person name="Gundlach H."/>
            <person name="Van Bel M."/>
            <person name="Meyberg R."/>
            <person name="Vives C."/>
            <person name="Morata J."/>
            <person name="Symeonidi A."/>
            <person name="Hiss M."/>
            <person name="Muchero W."/>
            <person name="Kamisugi Y."/>
            <person name="Saleh O."/>
            <person name="Blanc G."/>
            <person name="Decker E.L."/>
            <person name="van Gessel N."/>
            <person name="Grimwood J."/>
            <person name="Hayes R.D."/>
            <person name="Graham S.W."/>
            <person name="Gunter L.E."/>
            <person name="McDaniel S.F."/>
            <person name="Hoernstein S.N.W."/>
            <person name="Larsson A."/>
            <person name="Li F.W."/>
            <person name="Perroud P.F."/>
            <person name="Phillips J."/>
            <person name="Ranjan P."/>
            <person name="Rokshar D.S."/>
            <person name="Rothfels C.J."/>
            <person name="Schneider L."/>
            <person name="Shu S."/>
            <person name="Stevenson D.W."/>
            <person name="Thummler F."/>
            <person name="Tillich M."/>
            <person name="Villarreal Aguilar J.C."/>
            <person name="Widiez T."/>
            <person name="Wong G.K."/>
            <person name="Wymore A."/>
            <person name="Zhang Y."/>
            <person name="Zimmer A.D."/>
            <person name="Quatrano R.S."/>
            <person name="Mayer K.F.X."/>
            <person name="Goodstein D."/>
            <person name="Casacuberta J.M."/>
            <person name="Vandepoele K."/>
            <person name="Reski R."/>
            <person name="Cuming A.C."/>
            <person name="Tuskan G.A."/>
            <person name="Maumus F."/>
            <person name="Salse J."/>
            <person name="Schmutz J."/>
            <person name="Rensing S.A."/>
        </authorList>
    </citation>
    <scope>NUCLEOTIDE SEQUENCE [LARGE SCALE GENOMIC DNA]</scope>
    <source>
        <strain evidence="4 5">cv. Gransden 2004</strain>
    </source>
</reference>
<reference evidence="4" key="3">
    <citation type="submission" date="2020-12" db="UniProtKB">
        <authorList>
            <consortium name="EnsemblPlants"/>
        </authorList>
    </citation>
    <scope>IDENTIFICATION</scope>
</reference>
<dbReference type="InterPro" id="IPR025486">
    <property type="entry name" value="DUF4378"/>
</dbReference>
<dbReference type="Gramene" id="Pp3c2_7510V3.2">
    <property type="protein sequence ID" value="Pp3c2_7510V3.2"/>
    <property type="gene ID" value="Pp3c2_7510"/>
</dbReference>
<evidence type="ECO:0000313" key="4">
    <source>
        <dbReference type="EnsemblPlants" id="Pp3c2_7510V3.1"/>
    </source>
</evidence>
<evidence type="ECO:0000313" key="5">
    <source>
        <dbReference type="Proteomes" id="UP000006727"/>
    </source>
</evidence>
<reference evidence="3 5" key="1">
    <citation type="journal article" date="2008" name="Science">
        <title>The Physcomitrella genome reveals evolutionary insights into the conquest of land by plants.</title>
        <authorList>
            <person name="Rensing S."/>
            <person name="Lang D."/>
            <person name="Zimmer A."/>
            <person name="Terry A."/>
            <person name="Salamov A."/>
            <person name="Shapiro H."/>
            <person name="Nishiyama T."/>
            <person name="Perroud P.-F."/>
            <person name="Lindquist E."/>
            <person name="Kamisugi Y."/>
            <person name="Tanahashi T."/>
            <person name="Sakakibara K."/>
            <person name="Fujita T."/>
            <person name="Oishi K."/>
            <person name="Shin-I T."/>
            <person name="Kuroki Y."/>
            <person name="Toyoda A."/>
            <person name="Suzuki Y."/>
            <person name="Hashimoto A."/>
            <person name="Yamaguchi K."/>
            <person name="Sugano A."/>
            <person name="Kohara Y."/>
            <person name="Fujiyama A."/>
            <person name="Anterola A."/>
            <person name="Aoki S."/>
            <person name="Ashton N."/>
            <person name="Barbazuk W.B."/>
            <person name="Barker E."/>
            <person name="Bennetzen J."/>
            <person name="Bezanilla M."/>
            <person name="Blankenship R."/>
            <person name="Cho S.H."/>
            <person name="Dutcher S."/>
            <person name="Estelle M."/>
            <person name="Fawcett J.A."/>
            <person name="Gundlach H."/>
            <person name="Hanada K."/>
            <person name="Heyl A."/>
            <person name="Hicks K.A."/>
            <person name="Hugh J."/>
            <person name="Lohr M."/>
            <person name="Mayer K."/>
            <person name="Melkozernov A."/>
            <person name="Murata T."/>
            <person name="Nelson D."/>
            <person name="Pils B."/>
            <person name="Prigge M."/>
            <person name="Reiss B."/>
            <person name="Renner T."/>
            <person name="Rombauts S."/>
            <person name="Rushton P."/>
            <person name="Sanderfoot A."/>
            <person name="Schween G."/>
            <person name="Shiu S.-H."/>
            <person name="Stueber K."/>
            <person name="Theodoulou F.L."/>
            <person name="Tu H."/>
            <person name="Van de Peer Y."/>
            <person name="Verrier P.J."/>
            <person name="Waters E."/>
            <person name="Wood A."/>
            <person name="Yang L."/>
            <person name="Cove D."/>
            <person name="Cuming A."/>
            <person name="Hasebe M."/>
            <person name="Lucas S."/>
            <person name="Mishler D.B."/>
            <person name="Reski R."/>
            <person name="Grigoriev I."/>
            <person name="Quatrano R.S."/>
            <person name="Boore J.L."/>
        </authorList>
    </citation>
    <scope>NUCLEOTIDE SEQUENCE [LARGE SCALE GENOMIC DNA]</scope>
    <source>
        <strain evidence="4 5">cv. Gransden 2004</strain>
    </source>
</reference>
<dbReference type="PANTHER" id="PTHR31680:SF4">
    <property type="entry name" value="LONGIFOLIA PROTEIN"/>
    <property type="match status" value="1"/>
</dbReference>
<feature type="compositionally biased region" description="Basic and acidic residues" evidence="1">
    <location>
        <begin position="213"/>
        <end position="242"/>
    </location>
</feature>
<feature type="compositionally biased region" description="Polar residues" evidence="1">
    <location>
        <begin position="870"/>
        <end position="896"/>
    </location>
</feature>
<feature type="compositionally biased region" description="Polar residues" evidence="1">
    <location>
        <begin position="78"/>
        <end position="91"/>
    </location>
</feature>
<dbReference type="KEGG" id="ppp:112278715"/>
<feature type="compositionally biased region" description="Pro residues" evidence="1">
    <location>
        <begin position="1925"/>
        <end position="1941"/>
    </location>
</feature>
<feature type="region of interest" description="Disordered" evidence="1">
    <location>
        <begin position="1514"/>
        <end position="1559"/>
    </location>
</feature>
<dbReference type="GeneID" id="112278715"/>
<feature type="compositionally biased region" description="Basic and acidic residues" evidence="1">
    <location>
        <begin position="1230"/>
        <end position="1253"/>
    </location>
</feature>
<dbReference type="EnsemblPlants" id="Pp3c2_7510V3.1">
    <property type="protein sequence ID" value="Pp3c2_7510V3.1"/>
    <property type="gene ID" value="Pp3c2_7510"/>
</dbReference>
<feature type="region of interest" description="Disordered" evidence="1">
    <location>
        <begin position="1924"/>
        <end position="1973"/>
    </location>
</feature>
<dbReference type="EMBL" id="ABEU02000002">
    <property type="protein sequence ID" value="PNR59565.1"/>
    <property type="molecule type" value="Genomic_DNA"/>
</dbReference>
<feature type="region of interest" description="Disordered" evidence="1">
    <location>
        <begin position="1230"/>
        <end position="1265"/>
    </location>
</feature>
<feature type="compositionally biased region" description="Basic and acidic residues" evidence="1">
    <location>
        <begin position="1322"/>
        <end position="1333"/>
    </location>
</feature>